<accession>A0ABR1Y030</accession>
<evidence type="ECO:0000313" key="2">
    <source>
        <dbReference type="EMBL" id="KAK8173929.1"/>
    </source>
</evidence>
<protein>
    <submittedName>
        <fullName evidence="2">Uncharacterized protein</fullName>
    </submittedName>
</protein>
<sequence>MLNPITQAALQHQSLETNQTEPWPSFHACLTQTLKTDAVSCLAATAHESHVLLIARVHGHTLAQEGCLSARALAVGRAPSAHAALHRHVRGLDAPSAAQHLLFRNCTTAQAHLHARQPVSTSVSGSTRATALKPSHLNGCLTRYPAGQRQRLQTHPVGERKIAFDSTRQAPTGSLEPGTDSPFARVSLPPPLPSPERRMLPLSCYSHRTLQWPITHQNRSMPLEHAPFPNSEPTPAIPEQPQARQTCSCAP</sequence>
<feature type="compositionally biased region" description="Polar residues" evidence="1">
    <location>
        <begin position="242"/>
        <end position="251"/>
    </location>
</feature>
<dbReference type="Proteomes" id="UP001456524">
    <property type="component" value="Unassembled WGS sequence"/>
</dbReference>
<feature type="region of interest" description="Disordered" evidence="1">
    <location>
        <begin position="220"/>
        <end position="251"/>
    </location>
</feature>
<comment type="caution">
    <text evidence="2">The sequence shown here is derived from an EMBL/GenBank/DDBJ whole genome shotgun (WGS) entry which is preliminary data.</text>
</comment>
<organism evidence="2 3">
    <name type="scientific">Phyllosticta citrichinensis</name>
    <dbReference type="NCBI Taxonomy" id="1130410"/>
    <lineage>
        <taxon>Eukaryota</taxon>
        <taxon>Fungi</taxon>
        <taxon>Dikarya</taxon>
        <taxon>Ascomycota</taxon>
        <taxon>Pezizomycotina</taxon>
        <taxon>Dothideomycetes</taxon>
        <taxon>Dothideomycetes incertae sedis</taxon>
        <taxon>Botryosphaeriales</taxon>
        <taxon>Phyllostictaceae</taxon>
        <taxon>Phyllosticta</taxon>
    </lineage>
</organism>
<keyword evidence="3" id="KW-1185">Reference proteome</keyword>
<feature type="compositionally biased region" description="Polar residues" evidence="1">
    <location>
        <begin position="118"/>
        <end position="129"/>
    </location>
</feature>
<evidence type="ECO:0000256" key="1">
    <source>
        <dbReference type="SAM" id="MobiDB-lite"/>
    </source>
</evidence>
<proteinExistence type="predicted"/>
<name>A0ABR1Y030_9PEZI</name>
<gene>
    <name evidence="2" type="ORF">IWX90DRAFT_158355</name>
</gene>
<feature type="region of interest" description="Disordered" evidence="1">
    <location>
        <begin position="114"/>
        <end position="195"/>
    </location>
</feature>
<reference evidence="2 3" key="1">
    <citation type="journal article" date="2022" name="G3 (Bethesda)">
        <title>Enemy or ally: a genomic approach to elucidate the lifestyle of Phyllosticta citrichinaensis.</title>
        <authorList>
            <person name="Buijs V.A."/>
            <person name="Groenewald J.Z."/>
            <person name="Haridas S."/>
            <person name="LaButti K.M."/>
            <person name="Lipzen A."/>
            <person name="Martin F.M."/>
            <person name="Barry K."/>
            <person name="Grigoriev I.V."/>
            <person name="Crous P.W."/>
            <person name="Seidl M.F."/>
        </authorList>
    </citation>
    <scope>NUCLEOTIDE SEQUENCE [LARGE SCALE GENOMIC DNA]</scope>
    <source>
        <strain evidence="2 3">CBS 129764</strain>
    </source>
</reference>
<dbReference type="EMBL" id="JBBWUH010000003">
    <property type="protein sequence ID" value="KAK8173929.1"/>
    <property type="molecule type" value="Genomic_DNA"/>
</dbReference>
<evidence type="ECO:0000313" key="3">
    <source>
        <dbReference type="Proteomes" id="UP001456524"/>
    </source>
</evidence>